<dbReference type="InterPro" id="IPR036385">
    <property type="entry name" value="RuBisCO_ssu_sf"/>
</dbReference>
<dbReference type="Pfam" id="PF00101">
    <property type="entry name" value="RuBisCO_small"/>
    <property type="match status" value="1"/>
</dbReference>
<geneLocation type="chloroplast" evidence="8"/>
<keyword evidence="1 5" id="KW-0602">Photosynthesis</keyword>
<comment type="similarity">
    <text evidence="5">Belongs to the RuBisCO small chain family.</text>
</comment>
<keyword evidence="6 8" id="KW-0934">Plastid</keyword>
<dbReference type="AlphaFoldDB" id="A0A0M5NC35"/>
<evidence type="ECO:0000256" key="3">
    <source>
        <dbReference type="ARBA" id="ARBA00023300"/>
    </source>
</evidence>
<keyword evidence="5 8" id="KW-0150">Chloroplast</keyword>
<comment type="function">
    <text evidence="5">RuBisCO catalyzes two reactions: the carboxylation of D-ribulose 1,5-bisphosphate, the primary event in carbon dioxide fixation, as well as the oxidative fragmentation of the pentose substrate in the photorespiration process. Both reactions occur simultaneously and in competition at the same active site. Although the small subunit is not catalytic it is essential for maximal activity.</text>
</comment>
<dbReference type="PANTHER" id="PTHR31262:SF23">
    <property type="entry name" value="RIBULOSE BISPHOSPHATE CARBOXYLASE SMALL SUBUNIT"/>
    <property type="match status" value="1"/>
</dbReference>
<dbReference type="InterPro" id="IPR024681">
    <property type="entry name" value="RuBisCO_ssu"/>
</dbReference>
<dbReference type="SUPFAM" id="SSF55239">
    <property type="entry name" value="RuBisCO, small subunit"/>
    <property type="match status" value="1"/>
</dbReference>
<evidence type="ECO:0000313" key="8">
    <source>
        <dbReference type="EMBL" id="BAS54019.1"/>
    </source>
</evidence>
<keyword evidence="5" id="KW-0601">Photorespiration</keyword>
<dbReference type="SMART" id="SM00961">
    <property type="entry name" value="RuBisCO_small"/>
    <property type="match status" value="1"/>
</dbReference>
<accession>A0A0M5NC35</accession>
<dbReference type="HAMAP" id="MF_00859">
    <property type="entry name" value="RuBisCO_S_bact"/>
    <property type="match status" value="1"/>
</dbReference>
<reference evidence="8" key="1">
    <citation type="submission" date="2015-03" db="EMBL/GenBank/DDBJ databases">
        <title>Cell Density Quantification of a Red Tide-Causing Alga Chattonella marina with Plastid DNA-Targeted Quantitative Real-Time PCR.</title>
        <authorList>
            <person name="Hori E."/>
            <person name="Yoshikawa T."/>
            <person name="Yoshinaga T."/>
            <person name="Tomiyoshi A."/>
            <person name="Okunishi S."/>
            <person name="Maeda H."/>
        </authorList>
    </citation>
    <scope>NUCLEOTIDE SEQUENCE</scope>
    <source>
        <strain evidence="8">K-01</strain>
    </source>
</reference>
<comment type="subunit">
    <text evidence="4 5">Heterohexadecamer of 8 large and 8 small subunits.</text>
</comment>
<dbReference type="InterPro" id="IPR000894">
    <property type="entry name" value="RuBisCO_ssu_dom"/>
</dbReference>
<evidence type="ECO:0000256" key="6">
    <source>
        <dbReference type="HAMAP-Rule" id="MF_00860"/>
    </source>
</evidence>
<evidence type="ECO:0000256" key="1">
    <source>
        <dbReference type="ARBA" id="ARBA00022531"/>
    </source>
</evidence>
<evidence type="ECO:0000256" key="4">
    <source>
        <dbReference type="ARBA" id="ARBA00038826"/>
    </source>
</evidence>
<dbReference type="EMBL" id="LC038083">
    <property type="protein sequence ID" value="BAS54019.1"/>
    <property type="molecule type" value="Genomic_DNA"/>
</dbReference>
<dbReference type="GO" id="GO:0009507">
    <property type="term" value="C:chloroplast"/>
    <property type="evidence" value="ECO:0007669"/>
    <property type="project" value="UniProtKB-SubCell"/>
</dbReference>
<dbReference type="Gene3D" id="3.30.190.10">
    <property type="entry name" value="Ribulose bisphosphate carboxylase, small subunit"/>
    <property type="match status" value="1"/>
</dbReference>
<organism evidence="8">
    <name type="scientific">Chattonella marina var. marina</name>
    <dbReference type="NCBI Taxonomy" id="859649"/>
    <lineage>
        <taxon>Eukaryota</taxon>
        <taxon>Sar</taxon>
        <taxon>Stramenopiles</taxon>
        <taxon>Ochrophyta</taxon>
        <taxon>Raphidophyceae</taxon>
        <taxon>Chattonellales</taxon>
        <taxon>Chattonellaceae</taxon>
        <taxon>Chattonella</taxon>
    </lineage>
</organism>
<dbReference type="PANTHER" id="PTHR31262">
    <property type="entry name" value="RIBULOSE BISPHOSPHATE CARBOXYLASE SMALL CHAIN 1, CHLOROPLASTIC"/>
    <property type="match status" value="1"/>
</dbReference>
<keyword evidence="2 5" id="KW-0113">Calvin cycle</keyword>
<dbReference type="GO" id="GO:0016984">
    <property type="term" value="F:ribulose-bisphosphate carboxylase activity"/>
    <property type="evidence" value="ECO:0007669"/>
    <property type="project" value="UniProtKB-UniRule"/>
</dbReference>
<keyword evidence="3 5" id="KW-0120">Carbon dioxide fixation</keyword>
<comment type="function">
    <text evidence="6">RuBisCO catalyzes two reactions: the carboxylation of D-ribulose 1,5-bisphosphate, the primary event in carbon dioxide fixation, as well as the oxidative fragmentation of the pentose substrate. Both reactions occur simultaneously and in competition at the same active site. Although the small subunit is not catalytic it is essential for maximal activity.</text>
</comment>
<proteinExistence type="inferred from homology"/>
<dbReference type="CDD" id="cd03527">
    <property type="entry name" value="RuBisCO_small"/>
    <property type="match status" value="1"/>
</dbReference>
<name>A0A0M5NC35_9STRA</name>
<evidence type="ECO:0000256" key="5">
    <source>
        <dbReference type="HAMAP-Rule" id="MF_00859"/>
    </source>
</evidence>
<comment type="miscellaneous">
    <text evidence="5">The basic functional RuBisCO is composed of a large chain homodimer in a 'head-to-tail' conformation. In form I RuBisCO this homodimer is arranged in a barrel-like tetramer with the small subunits forming a tetrameric 'cap' on each end of the 'barrel'.</text>
</comment>
<gene>
    <name evidence="5 8" type="primary">rbcS</name>
    <name evidence="6" type="synonym">RBCS</name>
</gene>
<feature type="domain" description="Ribulose bisphosphate carboxylase small subunit" evidence="7">
    <location>
        <begin position="4"/>
        <end position="103"/>
    </location>
</feature>
<dbReference type="GO" id="GO:0019253">
    <property type="term" value="P:reductive pentose-phosphate cycle"/>
    <property type="evidence" value="ECO:0007669"/>
    <property type="project" value="UniProtKB-UniRule"/>
</dbReference>
<evidence type="ECO:0000256" key="2">
    <source>
        <dbReference type="ARBA" id="ARBA00022567"/>
    </source>
</evidence>
<comment type="subcellular location">
    <subcellularLocation>
        <location evidence="5">Plastid</location>
        <location evidence="5">Chloroplast</location>
    </subcellularLocation>
</comment>
<sequence length="140" mass="16072">MRLTQGAFSYLPDLTDAQIIKQIDYCLSQGWSVGVEWTDDPHPRNAYWELWGLPLFDVKDSSAILYEINECRRLNPEGYIKCVAFDASRGTESSASAFIVQRPKAEPGFYLERQEVDGRQIRYTIHSYAVARNPEGARYD</sequence>
<evidence type="ECO:0000259" key="7">
    <source>
        <dbReference type="SMART" id="SM00961"/>
    </source>
</evidence>
<protein>
    <recommendedName>
        <fullName evidence="5 6">Multifunctional fusion protein</fullName>
    </recommendedName>
    <domain>
        <recommendedName>
            <fullName evidence="5">Ribulose bisphosphate carboxylase small subunit</fullName>
            <shortName evidence="5">RuBisCO small subunit</shortName>
        </recommendedName>
    </domain>
    <domain>
        <recommendedName>
            <fullName evidence="6">Ribulose bisphosphate carboxylase small subunit, chloroplastic</fullName>
        </recommendedName>
    </domain>
</protein>